<dbReference type="EMBL" id="ML978193">
    <property type="protein sequence ID" value="KAF2030102.1"/>
    <property type="molecule type" value="Genomic_DNA"/>
</dbReference>
<dbReference type="Proteomes" id="UP000799777">
    <property type="component" value="Unassembled WGS sequence"/>
</dbReference>
<feature type="domain" description="Amidohydrolase-related" evidence="4">
    <location>
        <begin position="80"/>
        <end position="329"/>
    </location>
</feature>
<protein>
    <submittedName>
        <fullName evidence="5">Amidohydrolase 2</fullName>
    </submittedName>
</protein>
<comment type="similarity">
    <text evidence="3">Belongs to the metallo-dependent hydrolases superfamily.</text>
</comment>
<comment type="caution">
    <text evidence="5">The sequence shown here is derived from an EMBL/GenBank/DDBJ whole genome shotgun (WGS) entry which is preliminary data.</text>
</comment>
<dbReference type="SUPFAM" id="SSF51556">
    <property type="entry name" value="Metallo-dependent hydrolases"/>
    <property type="match status" value="1"/>
</dbReference>
<reference evidence="5" key="1">
    <citation type="journal article" date="2020" name="Stud. Mycol.">
        <title>101 Dothideomycetes genomes: a test case for predicting lifestyles and emergence of pathogens.</title>
        <authorList>
            <person name="Haridas S."/>
            <person name="Albert R."/>
            <person name="Binder M."/>
            <person name="Bloem J."/>
            <person name="Labutti K."/>
            <person name="Salamov A."/>
            <person name="Andreopoulos B."/>
            <person name="Baker S."/>
            <person name="Barry K."/>
            <person name="Bills G."/>
            <person name="Bluhm B."/>
            <person name="Cannon C."/>
            <person name="Castanera R."/>
            <person name="Culley D."/>
            <person name="Daum C."/>
            <person name="Ezra D."/>
            <person name="Gonzalez J."/>
            <person name="Henrissat B."/>
            <person name="Kuo A."/>
            <person name="Liang C."/>
            <person name="Lipzen A."/>
            <person name="Lutzoni F."/>
            <person name="Magnuson J."/>
            <person name="Mondo S."/>
            <person name="Nolan M."/>
            <person name="Ohm R."/>
            <person name="Pangilinan J."/>
            <person name="Park H.-J."/>
            <person name="Ramirez L."/>
            <person name="Alfaro M."/>
            <person name="Sun H."/>
            <person name="Tritt A."/>
            <person name="Yoshinaga Y."/>
            <person name="Zwiers L.-H."/>
            <person name="Turgeon B."/>
            <person name="Goodwin S."/>
            <person name="Spatafora J."/>
            <person name="Crous P."/>
            <person name="Grigoriev I."/>
        </authorList>
    </citation>
    <scope>NUCLEOTIDE SEQUENCE</scope>
    <source>
        <strain evidence="5">CBS 110217</strain>
    </source>
</reference>
<evidence type="ECO:0000259" key="4">
    <source>
        <dbReference type="Pfam" id="PF04909"/>
    </source>
</evidence>
<keyword evidence="2 3" id="KW-0456">Lyase</keyword>
<dbReference type="GO" id="GO:0016831">
    <property type="term" value="F:carboxy-lyase activity"/>
    <property type="evidence" value="ECO:0007669"/>
    <property type="project" value="UniProtKB-KW"/>
</dbReference>
<dbReference type="InterPro" id="IPR006680">
    <property type="entry name" value="Amidohydro-rel"/>
</dbReference>
<dbReference type="GO" id="GO:0019748">
    <property type="term" value="P:secondary metabolic process"/>
    <property type="evidence" value="ECO:0007669"/>
    <property type="project" value="TreeGrafter"/>
</dbReference>
<dbReference type="PANTHER" id="PTHR21240">
    <property type="entry name" value="2-AMINO-3-CARBOXYLMUCONATE-6-SEMIALDEHYDE DECARBOXYLASE"/>
    <property type="match status" value="1"/>
</dbReference>
<proteinExistence type="inferred from homology"/>
<dbReference type="AlphaFoldDB" id="A0A9P4H9P5"/>
<gene>
    <name evidence="5" type="ORF">EK21DRAFT_89170</name>
</gene>
<dbReference type="GO" id="GO:0005829">
    <property type="term" value="C:cytosol"/>
    <property type="evidence" value="ECO:0007669"/>
    <property type="project" value="TreeGrafter"/>
</dbReference>
<keyword evidence="6" id="KW-1185">Reference proteome</keyword>
<dbReference type="InterPro" id="IPR032465">
    <property type="entry name" value="ACMSD"/>
</dbReference>
<name>A0A9P4H9P5_9PLEO</name>
<accession>A0A9P4H9P5</accession>
<dbReference type="Gene3D" id="3.20.20.140">
    <property type="entry name" value="Metal-dependent hydrolases"/>
    <property type="match status" value="1"/>
</dbReference>
<evidence type="ECO:0000313" key="6">
    <source>
        <dbReference type="Proteomes" id="UP000799777"/>
    </source>
</evidence>
<keyword evidence="1 3" id="KW-0210">Decarboxylase</keyword>
<dbReference type="OrthoDB" id="432010at2759"/>
<sequence>MTTRTPTPLPNLIACLESYINPALPIGTSLSNDPSAPALHILPSSTLSKLKNVGPARAKDMRSLGHSRQILSHIPVPANATACAKFNDALYASIQLNSEKLEALAMLPANDGREAARELARCVGKGRFVGGVLGVGTGGVGLLDEGFEEVWSVAEKYRVPVVLREMWPSSAELAEYQAGLADTMLAPVATHMHTAHNHSPLKILHLYLSSVFDRHPNLRLIISHPGLLPSLLPRIEAILDQIPAADKPKRPYLDVWQHNFYLTTTDVLDISTMRTLLEQIPIDRVLYVSNYPLEERGREIMDELKDSGFLTNEEWERVAWKNAELLFNLKNSGSKGGSAKRM</sequence>
<evidence type="ECO:0000256" key="2">
    <source>
        <dbReference type="ARBA" id="ARBA00023239"/>
    </source>
</evidence>
<organism evidence="5 6">
    <name type="scientific">Setomelanomma holmii</name>
    <dbReference type="NCBI Taxonomy" id="210430"/>
    <lineage>
        <taxon>Eukaryota</taxon>
        <taxon>Fungi</taxon>
        <taxon>Dikarya</taxon>
        <taxon>Ascomycota</taxon>
        <taxon>Pezizomycotina</taxon>
        <taxon>Dothideomycetes</taxon>
        <taxon>Pleosporomycetidae</taxon>
        <taxon>Pleosporales</taxon>
        <taxon>Pleosporineae</taxon>
        <taxon>Phaeosphaeriaceae</taxon>
        <taxon>Setomelanomma</taxon>
    </lineage>
</organism>
<evidence type="ECO:0000256" key="1">
    <source>
        <dbReference type="ARBA" id="ARBA00022793"/>
    </source>
</evidence>
<dbReference type="Pfam" id="PF04909">
    <property type="entry name" value="Amidohydro_2"/>
    <property type="match status" value="1"/>
</dbReference>
<evidence type="ECO:0000313" key="5">
    <source>
        <dbReference type="EMBL" id="KAF2030102.1"/>
    </source>
</evidence>
<dbReference type="GO" id="GO:0016787">
    <property type="term" value="F:hydrolase activity"/>
    <property type="evidence" value="ECO:0007669"/>
    <property type="project" value="InterPro"/>
</dbReference>
<dbReference type="InterPro" id="IPR032466">
    <property type="entry name" value="Metal_Hydrolase"/>
</dbReference>
<evidence type="ECO:0000256" key="3">
    <source>
        <dbReference type="RuleBase" id="RU366045"/>
    </source>
</evidence>
<dbReference type="PANTHER" id="PTHR21240:SF30">
    <property type="entry name" value="AMIDOHYDROLASE-RELATED DOMAIN-CONTAINING PROTEIN-RELATED"/>
    <property type="match status" value="1"/>
</dbReference>